<evidence type="ECO:0000313" key="2">
    <source>
        <dbReference type="Proteomes" id="UP000003344"/>
    </source>
</evidence>
<comment type="caution">
    <text evidence="1">The sequence shown here is derived from an EMBL/GenBank/DDBJ whole genome shotgun (WGS) entry which is preliminary data.</text>
</comment>
<accession>D2ZSD2</accession>
<proteinExistence type="predicted"/>
<name>D2ZSD2_NEIM2</name>
<sequence length="40" mass="4670">MYRVGNLIGYNITILFITKRFHEKRSSETGFLFSDDLSLS</sequence>
<dbReference type="Proteomes" id="UP000003344">
    <property type="component" value="Unassembled WGS sequence"/>
</dbReference>
<evidence type="ECO:0000313" key="1">
    <source>
        <dbReference type="EMBL" id="EFC89715.1"/>
    </source>
</evidence>
<organism evidence="1 2">
    <name type="scientific">Neisseria mucosa (strain ATCC 25996 / DSM 4631 / NCTC 10774 / M26)</name>
    <dbReference type="NCBI Taxonomy" id="546266"/>
    <lineage>
        <taxon>Bacteria</taxon>
        <taxon>Pseudomonadati</taxon>
        <taxon>Pseudomonadota</taxon>
        <taxon>Betaproteobacteria</taxon>
        <taxon>Neisseriales</taxon>
        <taxon>Neisseriaceae</taxon>
        <taxon>Neisseria</taxon>
    </lineage>
</organism>
<dbReference type="EMBL" id="ACDX02000001">
    <property type="protein sequence ID" value="EFC89715.1"/>
    <property type="molecule type" value="Genomic_DNA"/>
</dbReference>
<gene>
    <name evidence="1" type="ORF">NEIMUCOT_03514</name>
</gene>
<reference evidence="1 2" key="1">
    <citation type="submission" date="2009-10" db="EMBL/GenBank/DDBJ databases">
        <authorList>
            <person name="Weinstock G."/>
            <person name="Sodergren E."/>
            <person name="Clifton S."/>
            <person name="Fulton L."/>
            <person name="Fulton B."/>
            <person name="Courtney L."/>
            <person name="Fronick C."/>
            <person name="Harrison M."/>
            <person name="Strong C."/>
            <person name="Farmer C."/>
            <person name="Delahaunty K."/>
            <person name="Markovic C."/>
            <person name="Hall O."/>
            <person name="Minx P."/>
            <person name="Tomlinson C."/>
            <person name="Mitreva M."/>
            <person name="Nelson J."/>
            <person name="Hou S."/>
            <person name="Wollam A."/>
            <person name="Pepin K.H."/>
            <person name="Johnson M."/>
            <person name="Bhonagiri V."/>
            <person name="Nash W.E."/>
            <person name="Warren W."/>
            <person name="Chinwalla A."/>
            <person name="Mardis E.R."/>
            <person name="Wilson R.K."/>
        </authorList>
    </citation>
    <scope>NUCLEOTIDE SEQUENCE [LARGE SCALE GENOMIC DNA]</scope>
    <source>
        <strain evidence="2">ATCC 25996 / DSM 4631 / NCTC 10774 / M26</strain>
    </source>
</reference>
<protein>
    <submittedName>
        <fullName evidence="1">Uncharacterized protein</fullName>
    </submittedName>
</protein>
<dbReference type="AlphaFoldDB" id="D2ZSD2"/>